<dbReference type="InterPro" id="IPR027417">
    <property type="entry name" value="P-loop_NTPase"/>
</dbReference>
<dbReference type="Gene3D" id="3.40.50.300">
    <property type="entry name" value="P-loop containing nucleotide triphosphate hydrolases"/>
    <property type="match status" value="1"/>
</dbReference>
<organism evidence="2">
    <name type="scientific">termite gut metagenome</name>
    <dbReference type="NCBI Taxonomy" id="433724"/>
    <lineage>
        <taxon>unclassified sequences</taxon>
        <taxon>metagenomes</taxon>
        <taxon>organismal metagenomes</taxon>
    </lineage>
</organism>
<dbReference type="EMBL" id="SNRY01006838">
    <property type="protein sequence ID" value="KAA6311665.1"/>
    <property type="molecule type" value="Genomic_DNA"/>
</dbReference>
<sequence length="133" mass="14639">MAESIDIRELNERIERQSVFVVNLTKGMDQIIVGQKHLIESLLIGLLSDGHVLLEGVPGLAKTLAIKTLASLIHAKYSRVQFTPDLLPADVIGTMVYSQKDEMFQVKQGPVFANFVLADEINRAPAKVQSALL</sequence>
<feature type="non-terminal residue" evidence="2">
    <location>
        <position position="133"/>
    </location>
</feature>
<proteinExistence type="predicted"/>
<accession>A0A5J4PQ59</accession>
<dbReference type="InterPro" id="IPR050764">
    <property type="entry name" value="CbbQ/NirQ/NorQ/GpvN"/>
</dbReference>
<dbReference type="Pfam" id="PF07726">
    <property type="entry name" value="AAA_3"/>
    <property type="match status" value="1"/>
</dbReference>
<dbReference type="PANTHER" id="PTHR42759">
    <property type="entry name" value="MOXR FAMILY PROTEIN"/>
    <property type="match status" value="1"/>
</dbReference>
<protein>
    <submittedName>
        <fullName evidence="2">ATPase RavA</fullName>
        <ecNumber evidence="2">3.6.3.-</ecNumber>
    </submittedName>
</protein>
<name>A0A5J4PQ59_9ZZZZ</name>
<keyword evidence="2" id="KW-0378">Hydrolase</keyword>
<evidence type="ECO:0000259" key="1">
    <source>
        <dbReference type="Pfam" id="PF07726"/>
    </source>
</evidence>
<dbReference type="AlphaFoldDB" id="A0A5J4PQ59"/>
<feature type="domain" description="ATPase AAA-3" evidence="1">
    <location>
        <begin position="51"/>
        <end position="133"/>
    </location>
</feature>
<dbReference type="PANTHER" id="PTHR42759:SF1">
    <property type="entry name" value="MAGNESIUM-CHELATASE SUBUNIT CHLD"/>
    <property type="match status" value="1"/>
</dbReference>
<reference evidence="2" key="1">
    <citation type="submission" date="2019-03" db="EMBL/GenBank/DDBJ databases">
        <title>Single cell metagenomics reveals metabolic interactions within the superorganism composed of flagellate Streblomastix strix and complex community of Bacteroidetes bacteria on its surface.</title>
        <authorList>
            <person name="Treitli S.C."/>
            <person name="Kolisko M."/>
            <person name="Husnik F."/>
            <person name="Keeling P."/>
            <person name="Hampl V."/>
        </authorList>
    </citation>
    <scope>NUCLEOTIDE SEQUENCE</scope>
    <source>
        <strain evidence="2">STM</strain>
    </source>
</reference>
<dbReference type="SUPFAM" id="SSF52540">
    <property type="entry name" value="P-loop containing nucleoside triphosphate hydrolases"/>
    <property type="match status" value="1"/>
</dbReference>
<gene>
    <name evidence="2" type="ORF">EZS27_037252</name>
</gene>
<evidence type="ECO:0000313" key="2">
    <source>
        <dbReference type="EMBL" id="KAA6311665.1"/>
    </source>
</evidence>
<comment type="caution">
    <text evidence="2">The sequence shown here is derived from an EMBL/GenBank/DDBJ whole genome shotgun (WGS) entry which is preliminary data.</text>
</comment>
<dbReference type="GO" id="GO:0005524">
    <property type="term" value="F:ATP binding"/>
    <property type="evidence" value="ECO:0007669"/>
    <property type="project" value="InterPro"/>
</dbReference>
<dbReference type="InterPro" id="IPR011703">
    <property type="entry name" value="ATPase_AAA-3"/>
</dbReference>
<dbReference type="GO" id="GO:0016887">
    <property type="term" value="F:ATP hydrolysis activity"/>
    <property type="evidence" value="ECO:0007669"/>
    <property type="project" value="InterPro"/>
</dbReference>
<dbReference type="EC" id="3.6.3.-" evidence="2"/>